<gene>
    <name evidence="1" type="ORF">BDM02DRAFT_900094</name>
</gene>
<evidence type="ECO:0000313" key="2">
    <source>
        <dbReference type="Proteomes" id="UP000886501"/>
    </source>
</evidence>
<dbReference type="Proteomes" id="UP000886501">
    <property type="component" value="Unassembled WGS sequence"/>
</dbReference>
<reference evidence="1" key="1">
    <citation type="submission" date="2019-10" db="EMBL/GenBank/DDBJ databases">
        <authorList>
            <consortium name="DOE Joint Genome Institute"/>
            <person name="Kuo A."/>
            <person name="Miyauchi S."/>
            <person name="Kiss E."/>
            <person name="Drula E."/>
            <person name="Kohler A."/>
            <person name="Sanchez-Garcia M."/>
            <person name="Andreopoulos B."/>
            <person name="Barry K.W."/>
            <person name="Bonito G."/>
            <person name="Buee M."/>
            <person name="Carver A."/>
            <person name="Chen C."/>
            <person name="Cichocki N."/>
            <person name="Clum A."/>
            <person name="Culley D."/>
            <person name="Crous P.W."/>
            <person name="Fauchery L."/>
            <person name="Girlanda M."/>
            <person name="Hayes R."/>
            <person name="Keri Z."/>
            <person name="Labutti K."/>
            <person name="Lipzen A."/>
            <person name="Lombard V."/>
            <person name="Magnuson J."/>
            <person name="Maillard F."/>
            <person name="Morin E."/>
            <person name="Murat C."/>
            <person name="Nolan M."/>
            <person name="Ohm R."/>
            <person name="Pangilinan J."/>
            <person name="Pereira M."/>
            <person name="Perotto S."/>
            <person name="Peter M."/>
            <person name="Riley R."/>
            <person name="Sitrit Y."/>
            <person name="Stielow B."/>
            <person name="Szollosi G."/>
            <person name="Zifcakova L."/>
            <person name="Stursova M."/>
            <person name="Spatafora J.W."/>
            <person name="Tedersoo L."/>
            <person name="Vaario L.-M."/>
            <person name="Yamada A."/>
            <person name="Yan M."/>
            <person name="Wang P."/>
            <person name="Xu J."/>
            <person name="Bruns T."/>
            <person name="Baldrian P."/>
            <person name="Vilgalys R."/>
            <person name="Henrissat B."/>
            <person name="Grigoriev I.V."/>
            <person name="Hibbett D."/>
            <person name="Nagy L.G."/>
            <person name="Martin F.M."/>
        </authorList>
    </citation>
    <scope>NUCLEOTIDE SEQUENCE</scope>
    <source>
        <strain evidence="1">P2</strain>
    </source>
</reference>
<name>A0ACB6ZNV2_THEGA</name>
<sequence length="99" mass="10598">MGRLVSGFIGFPTLWFRNAIDCVVRSHIVSQVLTSMLPAPQLVAFVSALPLGTGSLPSTEGTGTFSRDWKDANKVTESAGWFARLLTNTTRAMGAILNA</sequence>
<evidence type="ECO:0000313" key="1">
    <source>
        <dbReference type="EMBL" id="KAF9651204.1"/>
    </source>
</evidence>
<dbReference type="EMBL" id="MU117977">
    <property type="protein sequence ID" value="KAF9651204.1"/>
    <property type="molecule type" value="Genomic_DNA"/>
</dbReference>
<protein>
    <submittedName>
        <fullName evidence="1">Uncharacterized protein</fullName>
    </submittedName>
</protein>
<accession>A0ACB6ZNV2</accession>
<proteinExistence type="predicted"/>
<comment type="caution">
    <text evidence="1">The sequence shown here is derived from an EMBL/GenBank/DDBJ whole genome shotgun (WGS) entry which is preliminary data.</text>
</comment>
<reference evidence="1" key="2">
    <citation type="journal article" date="2020" name="Nat. Commun.">
        <title>Large-scale genome sequencing of mycorrhizal fungi provides insights into the early evolution of symbiotic traits.</title>
        <authorList>
            <person name="Miyauchi S."/>
            <person name="Kiss E."/>
            <person name="Kuo A."/>
            <person name="Drula E."/>
            <person name="Kohler A."/>
            <person name="Sanchez-Garcia M."/>
            <person name="Morin E."/>
            <person name="Andreopoulos B."/>
            <person name="Barry K.W."/>
            <person name="Bonito G."/>
            <person name="Buee M."/>
            <person name="Carver A."/>
            <person name="Chen C."/>
            <person name="Cichocki N."/>
            <person name="Clum A."/>
            <person name="Culley D."/>
            <person name="Crous P.W."/>
            <person name="Fauchery L."/>
            <person name="Girlanda M."/>
            <person name="Hayes R.D."/>
            <person name="Keri Z."/>
            <person name="LaButti K."/>
            <person name="Lipzen A."/>
            <person name="Lombard V."/>
            <person name="Magnuson J."/>
            <person name="Maillard F."/>
            <person name="Murat C."/>
            <person name="Nolan M."/>
            <person name="Ohm R.A."/>
            <person name="Pangilinan J."/>
            <person name="Pereira M.F."/>
            <person name="Perotto S."/>
            <person name="Peter M."/>
            <person name="Pfister S."/>
            <person name="Riley R."/>
            <person name="Sitrit Y."/>
            <person name="Stielow J.B."/>
            <person name="Szollosi G."/>
            <person name="Zifcakova L."/>
            <person name="Stursova M."/>
            <person name="Spatafora J.W."/>
            <person name="Tedersoo L."/>
            <person name="Vaario L.M."/>
            <person name="Yamada A."/>
            <person name="Yan M."/>
            <person name="Wang P."/>
            <person name="Xu J."/>
            <person name="Bruns T."/>
            <person name="Baldrian P."/>
            <person name="Vilgalys R."/>
            <person name="Dunand C."/>
            <person name="Henrissat B."/>
            <person name="Grigoriev I.V."/>
            <person name="Hibbett D."/>
            <person name="Nagy L.G."/>
            <person name="Martin F.M."/>
        </authorList>
    </citation>
    <scope>NUCLEOTIDE SEQUENCE</scope>
    <source>
        <strain evidence="1">P2</strain>
    </source>
</reference>
<keyword evidence="2" id="KW-1185">Reference proteome</keyword>
<organism evidence="1 2">
    <name type="scientific">Thelephora ganbajun</name>
    <name type="common">Ganba fungus</name>
    <dbReference type="NCBI Taxonomy" id="370292"/>
    <lineage>
        <taxon>Eukaryota</taxon>
        <taxon>Fungi</taxon>
        <taxon>Dikarya</taxon>
        <taxon>Basidiomycota</taxon>
        <taxon>Agaricomycotina</taxon>
        <taxon>Agaricomycetes</taxon>
        <taxon>Thelephorales</taxon>
        <taxon>Thelephoraceae</taxon>
        <taxon>Thelephora</taxon>
    </lineage>
</organism>